<dbReference type="PROSITE" id="PS50112">
    <property type="entry name" value="PAS"/>
    <property type="match status" value="1"/>
</dbReference>
<dbReference type="Proteomes" id="UP000037392">
    <property type="component" value="Unassembled WGS sequence"/>
</dbReference>
<dbReference type="RefSeq" id="WP_048930407.1">
    <property type="nucleotide sequence ID" value="NZ_KQ235880.1"/>
</dbReference>
<dbReference type="CDD" id="cd00082">
    <property type="entry name" value="HisKA"/>
    <property type="match status" value="1"/>
</dbReference>
<proteinExistence type="predicted"/>
<keyword evidence="5" id="KW-0808">Transferase</keyword>
<dbReference type="GO" id="GO:0000155">
    <property type="term" value="F:phosphorelay sensor kinase activity"/>
    <property type="evidence" value="ECO:0007669"/>
    <property type="project" value="InterPro"/>
</dbReference>
<dbReference type="InterPro" id="IPR013655">
    <property type="entry name" value="PAS_fold_3"/>
</dbReference>
<evidence type="ECO:0000259" key="13">
    <source>
        <dbReference type="PROSITE" id="PS50113"/>
    </source>
</evidence>
<protein>
    <recommendedName>
        <fullName evidence="3">Stage 0 sporulation protein A homolog</fullName>
        <ecNumber evidence="2">2.7.13.3</ecNumber>
    </recommendedName>
</protein>
<comment type="function">
    <text evidence="8">May play the central regulatory role in sporulation. It may be an element of the effector pathway responsible for the activation of sporulation genes in response to nutritional stress. Spo0A may act in concert with spo0H (a sigma factor) to control the expression of some genes that are critical to the sporulation process.</text>
</comment>
<feature type="domain" description="PAS" evidence="12">
    <location>
        <begin position="23"/>
        <end position="99"/>
    </location>
</feature>
<name>A0A0J9BXK3_9FIRM</name>
<dbReference type="Pfam" id="PF08447">
    <property type="entry name" value="PAS_3"/>
    <property type="match status" value="4"/>
</dbReference>
<dbReference type="EMBL" id="ADLK01000028">
    <property type="protein sequence ID" value="KMW16949.1"/>
    <property type="molecule type" value="Genomic_DNA"/>
</dbReference>
<evidence type="ECO:0000256" key="6">
    <source>
        <dbReference type="ARBA" id="ARBA00022777"/>
    </source>
</evidence>
<dbReference type="InterPro" id="IPR005467">
    <property type="entry name" value="His_kinase_dom"/>
</dbReference>
<evidence type="ECO:0000256" key="2">
    <source>
        <dbReference type="ARBA" id="ARBA00012438"/>
    </source>
</evidence>
<dbReference type="InterPro" id="IPR036890">
    <property type="entry name" value="HATPase_C_sf"/>
</dbReference>
<evidence type="ECO:0000313" key="14">
    <source>
        <dbReference type="EMBL" id="KMW16949.1"/>
    </source>
</evidence>
<dbReference type="EC" id="2.7.13.3" evidence="2"/>
<evidence type="ECO:0000259" key="10">
    <source>
        <dbReference type="PROSITE" id="PS50109"/>
    </source>
</evidence>
<dbReference type="SMART" id="SM00388">
    <property type="entry name" value="HisKA"/>
    <property type="match status" value="1"/>
</dbReference>
<evidence type="ECO:0000256" key="7">
    <source>
        <dbReference type="ARBA" id="ARBA00023012"/>
    </source>
</evidence>
<dbReference type="InterPro" id="IPR004358">
    <property type="entry name" value="Sig_transdc_His_kin-like_C"/>
</dbReference>
<feature type="modified residue" description="4-aspartylphosphate" evidence="9">
    <location>
        <position position="1367"/>
    </location>
</feature>
<accession>A0A0J9BXK3</accession>
<keyword evidence="4 9" id="KW-0597">Phosphoprotein</keyword>
<organism evidence="14 15">
    <name type="scientific">[Clostridium] citroniae WAL-19142</name>
    <dbReference type="NCBI Taxonomy" id="742734"/>
    <lineage>
        <taxon>Bacteria</taxon>
        <taxon>Bacillati</taxon>
        <taxon>Bacillota</taxon>
        <taxon>Clostridia</taxon>
        <taxon>Lachnospirales</taxon>
        <taxon>Lachnospiraceae</taxon>
        <taxon>Enterocloster</taxon>
    </lineage>
</organism>
<dbReference type="InterPro" id="IPR003594">
    <property type="entry name" value="HATPase_dom"/>
</dbReference>
<dbReference type="Gene3D" id="1.10.287.130">
    <property type="match status" value="1"/>
</dbReference>
<evidence type="ECO:0000256" key="9">
    <source>
        <dbReference type="PROSITE-ProRule" id="PRU00169"/>
    </source>
</evidence>
<dbReference type="Gene3D" id="3.30.450.20">
    <property type="entry name" value="PAS domain"/>
    <property type="match status" value="4"/>
</dbReference>
<evidence type="ECO:0000256" key="8">
    <source>
        <dbReference type="ARBA" id="ARBA00024867"/>
    </source>
</evidence>
<dbReference type="CDD" id="cd17546">
    <property type="entry name" value="REC_hyHK_CKI1_RcsC-like"/>
    <property type="match status" value="1"/>
</dbReference>
<dbReference type="SMART" id="SM00448">
    <property type="entry name" value="REC"/>
    <property type="match status" value="1"/>
</dbReference>
<dbReference type="CDD" id="cd16922">
    <property type="entry name" value="HATPase_EvgS-ArcB-TorS-like"/>
    <property type="match status" value="1"/>
</dbReference>
<dbReference type="InterPro" id="IPR003661">
    <property type="entry name" value="HisK_dim/P_dom"/>
</dbReference>
<dbReference type="NCBIfam" id="TIGR00229">
    <property type="entry name" value="sensory_box"/>
    <property type="match status" value="2"/>
</dbReference>
<reference evidence="14 15" key="1">
    <citation type="submission" date="2011-04" db="EMBL/GenBank/DDBJ databases">
        <title>The Genome Sequence of Clostridium citroniae WAL-19142.</title>
        <authorList>
            <consortium name="The Broad Institute Genome Sequencing Platform"/>
            <person name="Earl A."/>
            <person name="Ward D."/>
            <person name="Feldgarden M."/>
            <person name="Gevers D."/>
            <person name="Warren Y.A."/>
            <person name="Tyrrell K.L."/>
            <person name="Citron D.M."/>
            <person name="Goldstein E.J."/>
            <person name="Daigneault M."/>
            <person name="Allen-Vercoe E."/>
            <person name="Young S.K."/>
            <person name="Zeng Q."/>
            <person name="Gargeya S."/>
            <person name="Fitzgerald M."/>
            <person name="Haas B."/>
            <person name="Abouelleil A."/>
            <person name="Alvarado L."/>
            <person name="Arachchi H.M."/>
            <person name="Berlin A."/>
            <person name="Brown A."/>
            <person name="Chapman S.B."/>
            <person name="Chen Z."/>
            <person name="Dunbar C."/>
            <person name="Freedman E."/>
            <person name="Gearin G."/>
            <person name="Gellesch M."/>
            <person name="Goldberg J."/>
            <person name="Griggs A."/>
            <person name="Gujja S."/>
            <person name="Heilman E.R."/>
            <person name="Heiman D."/>
            <person name="Howarth C."/>
            <person name="Larson L."/>
            <person name="Lui A."/>
            <person name="MacDonald P.J."/>
            <person name="Mehta T."/>
            <person name="Montmayeur A."/>
            <person name="Murphy C."/>
            <person name="Neiman D."/>
            <person name="Pearson M."/>
            <person name="Priest M."/>
            <person name="Roberts A."/>
            <person name="Saif S."/>
            <person name="Shea T."/>
            <person name="Shenoy N."/>
            <person name="Sisk P."/>
            <person name="Stolte C."/>
            <person name="Sykes S."/>
            <person name="White J."/>
            <person name="Yandava C."/>
            <person name="Wortman J."/>
            <person name="Nusbaum C."/>
            <person name="Birren B."/>
        </authorList>
    </citation>
    <scope>NUCLEOTIDE SEQUENCE [LARGE SCALE GENOMIC DNA]</scope>
    <source>
        <strain evidence="14 15">WAL-19142</strain>
    </source>
</reference>
<dbReference type="Gene3D" id="3.40.50.2300">
    <property type="match status" value="1"/>
</dbReference>
<dbReference type="SMART" id="SM00091">
    <property type="entry name" value="PAS"/>
    <property type="match status" value="4"/>
</dbReference>
<dbReference type="SUPFAM" id="SSF47384">
    <property type="entry name" value="Homodimeric domain of signal transducing histidine kinase"/>
    <property type="match status" value="1"/>
</dbReference>
<dbReference type="InterPro" id="IPR000014">
    <property type="entry name" value="PAS"/>
</dbReference>
<dbReference type="GeneID" id="93162506"/>
<dbReference type="PROSITE" id="PS50110">
    <property type="entry name" value="RESPONSE_REGULATORY"/>
    <property type="match status" value="1"/>
</dbReference>
<dbReference type="GO" id="GO:0009927">
    <property type="term" value="F:histidine phosphotransfer kinase activity"/>
    <property type="evidence" value="ECO:0007669"/>
    <property type="project" value="TreeGrafter"/>
</dbReference>
<dbReference type="PRINTS" id="PR00344">
    <property type="entry name" value="BCTRLSENSOR"/>
</dbReference>
<dbReference type="SUPFAM" id="SSF55785">
    <property type="entry name" value="PYP-like sensor domain (PAS domain)"/>
    <property type="match status" value="4"/>
</dbReference>
<keyword evidence="7" id="KW-0902">Two-component regulatory system</keyword>
<dbReference type="InterPro" id="IPR001789">
    <property type="entry name" value="Sig_transdc_resp-reg_receiver"/>
</dbReference>
<evidence type="ECO:0000313" key="15">
    <source>
        <dbReference type="Proteomes" id="UP000037392"/>
    </source>
</evidence>
<dbReference type="Gene3D" id="3.30.565.10">
    <property type="entry name" value="Histidine kinase-like ATPase, C-terminal domain"/>
    <property type="match status" value="1"/>
</dbReference>
<dbReference type="PATRIC" id="fig|742734.4.peg.3867"/>
<dbReference type="PANTHER" id="PTHR43047:SF72">
    <property type="entry name" value="OSMOSENSING HISTIDINE PROTEIN KINASE SLN1"/>
    <property type="match status" value="1"/>
</dbReference>
<keyword evidence="6" id="KW-0418">Kinase</keyword>
<evidence type="ECO:0000256" key="5">
    <source>
        <dbReference type="ARBA" id="ARBA00022679"/>
    </source>
</evidence>
<dbReference type="OrthoDB" id="9790669at2"/>
<evidence type="ECO:0000259" key="12">
    <source>
        <dbReference type="PROSITE" id="PS50112"/>
    </source>
</evidence>
<dbReference type="PROSITE" id="PS50113">
    <property type="entry name" value="PAC"/>
    <property type="match status" value="1"/>
</dbReference>
<dbReference type="Pfam" id="PF00072">
    <property type="entry name" value="Response_reg"/>
    <property type="match status" value="1"/>
</dbReference>
<dbReference type="SMART" id="SM00387">
    <property type="entry name" value="HATPase_c"/>
    <property type="match status" value="1"/>
</dbReference>
<dbReference type="InterPro" id="IPR001610">
    <property type="entry name" value="PAC"/>
</dbReference>
<dbReference type="Pfam" id="PF02518">
    <property type="entry name" value="HATPase_c"/>
    <property type="match status" value="1"/>
</dbReference>
<feature type="domain" description="Response regulatory" evidence="11">
    <location>
        <begin position="1315"/>
        <end position="1436"/>
    </location>
</feature>
<dbReference type="SMART" id="SM00086">
    <property type="entry name" value="PAC"/>
    <property type="match status" value="5"/>
</dbReference>
<dbReference type="InterPro" id="IPR011006">
    <property type="entry name" value="CheY-like_superfamily"/>
</dbReference>
<dbReference type="InterPro" id="IPR036097">
    <property type="entry name" value="HisK_dim/P_sf"/>
</dbReference>
<dbReference type="InterPro" id="IPR000700">
    <property type="entry name" value="PAS-assoc_C"/>
</dbReference>
<dbReference type="Pfam" id="PF00512">
    <property type="entry name" value="HisKA"/>
    <property type="match status" value="1"/>
</dbReference>
<sequence>MMGELSLSGTPENKSKEEWANLQNEELRGILSSIPGGLGVYQYDGERITPVFHNPAFYAIMGYSPEHARQVEREMTYLGVHPDDIPVLNGHVQKALRDNGRLEYTCRLWNDERQEYRWLHTTGVAKPWKNGKKLLYNIYDDVSEQHQLKEELVSANEKTQNIINAIPGGIAIYRVSDIFETVYFSEGVPALSGYSVEEYRDLVQQNAALMIYEEDLGLVEAKAREIIKSRKTAVMEFRKKHRNGCLVWVRAQAKWMGEDGGYPLLHCVFHNISDLKDAQFEMEQLLNSIPGGIASYRLEENRLIPVFYSDGVPAMSGHSREEYDTLVGEDPLSAVYPLDRERVRDSVTAALLSGEVLDISYRMYHRNGKLIWLHVRGRRMGPLTETARFYAVFTGMSEETRLFQNMTNDTADGIYVIGKDNYELYYVNESEDLFAKDRSCLGQKCYTALHGKREPCEFCTLRSHKPDGKEHEMVIKDTGQIFTTHFREIDWNGIPAYVKYIRDATEEAEMRRERDRLEQYFQNMLKNLPGGVAVVRYEEDGSMVPEYISEGLAATTGMSLEEAWALYRKDALTGVHPDDREHALQQLSEYLASGRKRWEIEYRLLNGSGDYVWVKNTLSLIQHRGGERRIYSVYSDMTKEREERAHVRQQYNDLILQHYQKSDPNALVLGHCNITQDYIIEIIDRTGMDLRKTFGSVREEFFTGLSTLIPDKKEQEGFLYIYLREPALAAFERGELEHTNEYYVELPHEESGRYIQFEMHMVSTPDSGDVTGILTVRDITEQTVSHRILHQLSVTGYDFAADLDLTRDTYKILSLDANARFVPPKQGNHSQWTEYMMENRVVPKDRKQYWNSLNLDQMARRLKQEGAYTFSFSLIDDDGDIRTKNMTVSPIDLRLGRVCLSRTDITESIREQQRLLRVIAYTCELAGFIDVSTGSLSMYTRQMVLENLPPHTAPDYNGVLDNLVGYYEAAADRKAIKRQFCLETLMDQLEEKPEGYDLVLPYQWKNSLRYKQVNVLWGDQNHRTVCLVRSDVTEMLAAERASKAELERALSLSREASRAKSDFLSAMSHDIRTPMNAIMGMTTLANANIGDPDRVQSCLQKIATSSKHLLSLINDILDMSRIEQAKIRLNRERICLPKLAGQVSEIIETQADEAGLRYDVRIGRIHTPYFYGDALRISQILINILGNAVKFTPTGGTIGFSVEELSSAKGKHQACYRFTVSDTGIGMSGETQAQLFEPFIRSNAVSRVEGSGLGLSIVKGLVDLMNGTISVQSELGKGSVFTVELESEAAPAPEDEGIETEKLEEPAGRPFAGCRFLAAEDNELNAEILCEILRMYGARSEVKGNGIQVVDAFFAAAPGTYDAILMDIQMPEMNGYEAARAIRSADRTDAGTIPIIAMTANAFEEDIRAAMEAGMDAHIAKPVDIEVLKTTLGKTLAGSRERNMT</sequence>
<dbReference type="InterPro" id="IPR035965">
    <property type="entry name" value="PAS-like_dom_sf"/>
</dbReference>
<comment type="catalytic activity">
    <reaction evidence="1">
        <text>ATP + protein L-histidine = ADP + protein N-phospho-L-histidine.</text>
        <dbReference type="EC" id="2.7.13.3"/>
    </reaction>
</comment>
<evidence type="ECO:0000256" key="3">
    <source>
        <dbReference type="ARBA" id="ARBA00018672"/>
    </source>
</evidence>
<dbReference type="GO" id="GO:0005886">
    <property type="term" value="C:plasma membrane"/>
    <property type="evidence" value="ECO:0007669"/>
    <property type="project" value="TreeGrafter"/>
</dbReference>
<dbReference type="SUPFAM" id="SSF55874">
    <property type="entry name" value="ATPase domain of HSP90 chaperone/DNA topoisomerase II/histidine kinase"/>
    <property type="match status" value="1"/>
</dbReference>
<dbReference type="PANTHER" id="PTHR43047">
    <property type="entry name" value="TWO-COMPONENT HISTIDINE PROTEIN KINASE"/>
    <property type="match status" value="1"/>
</dbReference>
<gene>
    <name evidence="14" type="ORF">HMPREF9470_03602</name>
</gene>
<feature type="domain" description="PAC" evidence="13">
    <location>
        <begin position="598"/>
        <end position="649"/>
    </location>
</feature>
<comment type="caution">
    <text evidence="14">The sequence shown here is derived from an EMBL/GenBank/DDBJ whole genome shotgun (WGS) entry which is preliminary data.</text>
</comment>
<dbReference type="SUPFAM" id="SSF52172">
    <property type="entry name" value="CheY-like"/>
    <property type="match status" value="1"/>
</dbReference>
<evidence type="ECO:0000259" key="11">
    <source>
        <dbReference type="PROSITE" id="PS50110"/>
    </source>
</evidence>
<feature type="domain" description="Histidine kinase" evidence="10">
    <location>
        <begin position="1066"/>
        <end position="1289"/>
    </location>
</feature>
<dbReference type="CDD" id="cd00130">
    <property type="entry name" value="PAS"/>
    <property type="match status" value="3"/>
</dbReference>
<evidence type="ECO:0000256" key="1">
    <source>
        <dbReference type="ARBA" id="ARBA00000085"/>
    </source>
</evidence>
<evidence type="ECO:0000256" key="4">
    <source>
        <dbReference type="ARBA" id="ARBA00022553"/>
    </source>
</evidence>
<dbReference type="PROSITE" id="PS50109">
    <property type="entry name" value="HIS_KIN"/>
    <property type="match status" value="1"/>
</dbReference>